<evidence type="ECO:0000259" key="1">
    <source>
        <dbReference type="Pfam" id="PF25176"/>
    </source>
</evidence>
<organism evidence="2 3">
    <name type="scientific">Rhizobium phage RL38J1</name>
    <dbReference type="NCBI Taxonomy" id="2663232"/>
    <lineage>
        <taxon>Viruses</taxon>
        <taxon>Duplodnaviria</taxon>
        <taxon>Heunggongvirae</taxon>
        <taxon>Uroviricota</taxon>
        <taxon>Caudoviricetes</taxon>
        <taxon>Pootjesviridae</taxon>
        <taxon>Innesvirus</taxon>
        <taxon>Innesvirus RL38J1</taxon>
    </lineage>
</organism>
<name>A0A6B9J1G5_9CAUD</name>
<dbReference type="InterPro" id="IPR057153">
    <property type="entry name" value="DUF7831"/>
</dbReference>
<sequence>MPIAYCHEEYTIDLLDSKFNSWFVFGDNMTRRGYSGQSVIRDCRNAIGVVTKYLPSKSSFAFITDRDLDQILPVIVTDLSKIENKLQRGEMVYWPVKGIGTGRANLKQCAPRLFAYIIEKRDHFFRTYPKLDDEKFHNLF</sequence>
<proteinExistence type="predicted"/>
<protein>
    <recommendedName>
        <fullName evidence="1">DUF7831 domain-containing protein</fullName>
    </recommendedName>
</protein>
<reference evidence="2 3" key="1">
    <citation type="submission" date="2019-10" db="EMBL/GenBank/DDBJ databases">
        <title>Complete genome sequence of bacteriophage vB_RLeM_RL38JI.</title>
        <authorList>
            <person name="Gunathilake D."/>
            <person name="Bhat S."/>
            <person name="Yost C.K."/>
            <person name="Hynes M.F."/>
        </authorList>
    </citation>
    <scope>NUCLEOTIDE SEQUENCE [LARGE SCALE GENOMIC DNA]</scope>
</reference>
<dbReference type="Proteomes" id="UP000436513">
    <property type="component" value="Segment"/>
</dbReference>
<gene>
    <name evidence="2" type="ORF">RL38J1_093</name>
</gene>
<accession>A0A6B9J1G5</accession>
<evidence type="ECO:0000313" key="2">
    <source>
        <dbReference type="EMBL" id="QGZ13940.1"/>
    </source>
</evidence>
<keyword evidence="3" id="KW-1185">Reference proteome</keyword>
<evidence type="ECO:0000313" key="3">
    <source>
        <dbReference type="Proteomes" id="UP000436513"/>
    </source>
</evidence>
<feature type="domain" description="DUF7831" evidence="1">
    <location>
        <begin position="8"/>
        <end position="119"/>
    </location>
</feature>
<dbReference type="EMBL" id="MN549360">
    <property type="protein sequence ID" value="QGZ13940.1"/>
    <property type="molecule type" value="Genomic_DNA"/>
</dbReference>
<dbReference type="Pfam" id="PF25176">
    <property type="entry name" value="DUF7831"/>
    <property type="match status" value="1"/>
</dbReference>